<organism evidence="1 2">
    <name type="scientific">Microthlaspi erraticum</name>
    <dbReference type="NCBI Taxonomy" id="1685480"/>
    <lineage>
        <taxon>Eukaryota</taxon>
        <taxon>Viridiplantae</taxon>
        <taxon>Streptophyta</taxon>
        <taxon>Embryophyta</taxon>
        <taxon>Tracheophyta</taxon>
        <taxon>Spermatophyta</taxon>
        <taxon>Magnoliopsida</taxon>
        <taxon>eudicotyledons</taxon>
        <taxon>Gunneridae</taxon>
        <taxon>Pentapetalae</taxon>
        <taxon>rosids</taxon>
        <taxon>malvids</taxon>
        <taxon>Brassicales</taxon>
        <taxon>Brassicaceae</taxon>
        <taxon>Coluteocarpeae</taxon>
        <taxon>Microthlaspi</taxon>
    </lineage>
</organism>
<dbReference type="Proteomes" id="UP000467841">
    <property type="component" value="Unassembled WGS sequence"/>
</dbReference>
<protein>
    <submittedName>
        <fullName evidence="1">Uncharacterized protein</fullName>
    </submittedName>
</protein>
<evidence type="ECO:0000313" key="1">
    <source>
        <dbReference type="EMBL" id="CAA7012888.1"/>
    </source>
</evidence>
<name>A0A6D2HGV0_9BRAS</name>
<accession>A0A6D2HGV0</accession>
<dbReference type="AlphaFoldDB" id="A0A6D2HGV0"/>
<dbReference type="EMBL" id="CACVBM020000011">
    <property type="protein sequence ID" value="CAA7012888.1"/>
    <property type="molecule type" value="Genomic_DNA"/>
</dbReference>
<proteinExistence type="predicted"/>
<gene>
    <name evidence="1" type="ORF">MERR_LOCUS122</name>
</gene>
<reference evidence="1" key="1">
    <citation type="submission" date="2020-01" db="EMBL/GenBank/DDBJ databases">
        <authorList>
            <person name="Mishra B."/>
        </authorList>
    </citation>
    <scope>NUCLEOTIDE SEQUENCE [LARGE SCALE GENOMIC DNA]</scope>
</reference>
<keyword evidence="2" id="KW-1185">Reference proteome</keyword>
<sequence>MEALAPRSRQRWLIGSLRTGLCAGGVVLLRFPLDRFAWLYIGLLEPDGGQSSFFPVRSVFSGFSFRVAPFSPPFVWKFRFFCAFGGDSKAIGSMMLLGSVLADFGEWTWKSE</sequence>
<comment type="caution">
    <text evidence="1">The sequence shown here is derived from an EMBL/GenBank/DDBJ whole genome shotgun (WGS) entry which is preliminary data.</text>
</comment>
<evidence type="ECO:0000313" key="2">
    <source>
        <dbReference type="Proteomes" id="UP000467841"/>
    </source>
</evidence>